<dbReference type="SMART" id="SM00605">
    <property type="entry name" value="CW"/>
    <property type="match status" value="1"/>
</dbReference>
<dbReference type="AlphaFoldDB" id="A0A1I7UBL8"/>
<dbReference type="WBParaSite" id="Csp11.Scaffold629.g7690.t1">
    <property type="protein sequence ID" value="Csp11.Scaffold629.g7690.t1"/>
    <property type="gene ID" value="Csp11.Scaffold629.g7690"/>
</dbReference>
<dbReference type="Pfam" id="PF08277">
    <property type="entry name" value="PAN_3"/>
    <property type="match status" value="1"/>
</dbReference>
<dbReference type="PANTHER" id="PTHR47629">
    <property type="entry name" value="C-TYPE LECTIN-RELATED"/>
    <property type="match status" value="1"/>
</dbReference>
<feature type="domain" description="PAN-3" evidence="1">
    <location>
        <begin position="1"/>
        <end position="117"/>
    </location>
</feature>
<dbReference type="InterPro" id="IPR016187">
    <property type="entry name" value="CTDL_fold"/>
</dbReference>
<dbReference type="STRING" id="1561998.A0A1I7UBL8"/>
<proteinExistence type="predicted"/>
<organism evidence="2 3">
    <name type="scientific">Caenorhabditis tropicalis</name>
    <dbReference type="NCBI Taxonomy" id="1561998"/>
    <lineage>
        <taxon>Eukaryota</taxon>
        <taxon>Metazoa</taxon>
        <taxon>Ecdysozoa</taxon>
        <taxon>Nematoda</taxon>
        <taxon>Chromadorea</taxon>
        <taxon>Rhabditida</taxon>
        <taxon>Rhabditina</taxon>
        <taxon>Rhabditomorpha</taxon>
        <taxon>Rhabditoidea</taxon>
        <taxon>Rhabditidae</taxon>
        <taxon>Peloderinae</taxon>
        <taxon>Caenorhabditis</taxon>
    </lineage>
</organism>
<dbReference type="Proteomes" id="UP000095282">
    <property type="component" value="Unplaced"/>
</dbReference>
<keyword evidence="2" id="KW-1185">Reference proteome</keyword>
<sequence length="273" mass="29982">MIETWGKPLLAKGPLVIQISWEECLLKCWNDPSCVLIHNTTPNCDYYIIGQVATVEKMTSDSIVAFRLPSTDTCPMLEPLLMEGTVQSTAQIQDQSIQYNVTLENDVWTFSPINFTLSCPSPTAKLITRGNMNLCMDVVQTSECINRPDAANACGNLGIPSTLMGIGSWDENEFVRVSAMNILNNQKTPITYSTLGIWLDGTRKSTCMPPAKKSPTCDGANEFDFWDPYCQSPVFQWRPSQPDGLTGSGSDADCLFFRVSNIPGDVAGVGDMP</sequence>
<dbReference type="InterPro" id="IPR006583">
    <property type="entry name" value="PAN-3_domain"/>
</dbReference>
<evidence type="ECO:0000313" key="3">
    <source>
        <dbReference type="WBParaSite" id="Csp11.Scaffold629.g7690.t1"/>
    </source>
</evidence>
<protein>
    <submittedName>
        <fullName evidence="3">CW domain-containing protein</fullName>
    </submittedName>
</protein>
<reference evidence="3" key="1">
    <citation type="submission" date="2016-11" db="UniProtKB">
        <authorList>
            <consortium name="WormBaseParasite"/>
        </authorList>
    </citation>
    <scope>IDENTIFICATION</scope>
</reference>
<evidence type="ECO:0000259" key="1">
    <source>
        <dbReference type="SMART" id="SM00605"/>
    </source>
</evidence>
<accession>A0A1I7UBL8</accession>
<evidence type="ECO:0000313" key="2">
    <source>
        <dbReference type="Proteomes" id="UP000095282"/>
    </source>
</evidence>
<dbReference type="SUPFAM" id="SSF56436">
    <property type="entry name" value="C-type lectin-like"/>
    <property type="match status" value="1"/>
</dbReference>
<name>A0A1I7UBL8_9PELO</name>